<sequence>MNRLFCIIALIATLSAVGQELNCRVVINAQQVQTTERKIFDDMEIAFAQFLNNRKWTEDEFLQEERINCNIILTMDPNESNPSSGKWGASVQILSSRPVYNSDYETVVLNFADRDWQFDYVQSQPLQFNENAFTNNITSLLAYYAYIIIGLDYDTFSELGGTRYFQIANQIVANAQNSNYPGWSQFNSVRNRYWLNENLLGSNFEPIRQALYTYHIQGLDIFQEEPETARNNILNSLKGVETANRSRPRSILTISFLDAKAEELAQIFKEGTPTQKKQSFEILSKLDPSKTDTFEKIME</sequence>
<name>A0A3D9KYA5_MARFU</name>
<evidence type="ECO:0000313" key="1">
    <source>
        <dbReference type="EMBL" id="RED93382.1"/>
    </source>
</evidence>
<dbReference type="RefSeq" id="WP_115869919.1">
    <property type="nucleotide sequence ID" value="NZ_QREG01000025.1"/>
</dbReference>
<comment type="caution">
    <text evidence="1">The sequence shown here is derived from an EMBL/GenBank/DDBJ whole genome shotgun (WGS) entry which is preliminary data.</text>
</comment>
<reference evidence="1 2" key="1">
    <citation type="submission" date="2018-07" db="EMBL/GenBank/DDBJ databases">
        <title>Genomic Encyclopedia of Type Strains, Phase IV (KMG-IV): sequencing the most valuable type-strain genomes for metagenomic binning, comparative biology and taxonomic classification.</title>
        <authorList>
            <person name="Goeker M."/>
        </authorList>
    </citation>
    <scope>NUCLEOTIDE SEQUENCE [LARGE SCALE GENOMIC DNA]</scope>
    <source>
        <strain evidence="1 2">DSM 4134</strain>
    </source>
</reference>
<organism evidence="1 2">
    <name type="scientific">Marinoscillum furvescens DSM 4134</name>
    <dbReference type="NCBI Taxonomy" id="1122208"/>
    <lineage>
        <taxon>Bacteria</taxon>
        <taxon>Pseudomonadati</taxon>
        <taxon>Bacteroidota</taxon>
        <taxon>Cytophagia</taxon>
        <taxon>Cytophagales</taxon>
        <taxon>Reichenbachiellaceae</taxon>
        <taxon>Marinoscillum</taxon>
    </lineage>
</organism>
<gene>
    <name evidence="1" type="ORF">C7460_12527</name>
</gene>
<dbReference type="AlphaFoldDB" id="A0A3D9KYA5"/>
<evidence type="ECO:0000313" key="2">
    <source>
        <dbReference type="Proteomes" id="UP000256779"/>
    </source>
</evidence>
<protein>
    <submittedName>
        <fullName evidence="1">Uncharacterized protein DUF4835</fullName>
    </submittedName>
</protein>
<dbReference type="InterPro" id="IPR032274">
    <property type="entry name" value="DUF4835"/>
</dbReference>
<dbReference type="Proteomes" id="UP000256779">
    <property type="component" value="Unassembled WGS sequence"/>
</dbReference>
<accession>A0A3D9KYA5</accession>
<dbReference type="OrthoDB" id="9773381at2"/>
<keyword evidence="2" id="KW-1185">Reference proteome</keyword>
<dbReference type="Pfam" id="PF16119">
    <property type="entry name" value="DUF4835"/>
    <property type="match status" value="1"/>
</dbReference>
<proteinExistence type="predicted"/>
<dbReference type="EMBL" id="QREG01000025">
    <property type="protein sequence ID" value="RED93382.1"/>
    <property type="molecule type" value="Genomic_DNA"/>
</dbReference>